<accession>A0ABN3FYN2</accession>
<dbReference type="InterPro" id="IPR050266">
    <property type="entry name" value="AB_hydrolase_sf"/>
</dbReference>
<reference evidence="2 3" key="1">
    <citation type="journal article" date="2019" name="Int. J. Syst. Evol. Microbiol.">
        <title>The Global Catalogue of Microorganisms (GCM) 10K type strain sequencing project: providing services to taxonomists for standard genome sequencing and annotation.</title>
        <authorList>
            <consortium name="The Broad Institute Genomics Platform"/>
            <consortium name="The Broad Institute Genome Sequencing Center for Infectious Disease"/>
            <person name="Wu L."/>
            <person name="Ma J."/>
        </authorList>
    </citation>
    <scope>NUCLEOTIDE SEQUENCE [LARGE SCALE GENOMIC DNA]</scope>
    <source>
        <strain evidence="2 3">JCM 3272</strain>
    </source>
</reference>
<dbReference type="PANTHER" id="PTHR43798">
    <property type="entry name" value="MONOACYLGLYCEROL LIPASE"/>
    <property type="match status" value="1"/>
</dbReference>
<dbReference type="PRINTS" id="PR00111">
    <property type="entry name" value="ABHYDROLASE"/>
</dbReference>
<gene>
    <name evidence="2" type="ORF">GCM10010170_023530</name>
</gene>
<keyword evidence="3" id="KW-1185">Reference proteome</keyword>
<dbReference type="PANTHER" id="PTHR43798:SF33">
    <property type="entry name" value="HYDROLASE, PUTATIVE (AFU_ORTHOLOGUE AFUA_2G14860)-RELATED"/>
    <property type="match status" value="1"/>
</dbReference>
<evidence type="ECO:0000313" key="3">
    <source>
        <dbReference type="Proteomes" id="UP001501444"/>
    </source>
</evidence>
<evidence type="ECO:0000313" key="2">
    <source>
        <dbReference type="EMBL" id="GAA2340515.1"/>
    </source>
</evidence>
<dbReference type="Pfam" id="PF00561">
    <property type="entry name" value="Abhydrolase_1"/>
    <property type="match status" value="1"/>
</dbReference>
<keyword evidence="2" id="KW-0378">Hydrolase</keyword>
<name>A0ABN3FYN2_9ACTN</name>
<protein>
    <submittedName>
        <fullName evidence="2">Alpha/beta fold hydrolase</fullName>
    </submittedName>
</protein>
<dbReference type="EMBL" id="BAAARV010000019">
    <property type="protein sequence ID" value="GAA2340515.1"/>
    <property type="molecule type" value="Genomic_DNA"/>
</dbReference>
<comment type="caution">
    <text evidence="2">The sequence shown here is derived from an EMBL/GenBank/DDBJ whole genome shotgun (WGS) entry which is preliminary data.</text>
</comment>
<dbReference type="RefSeq" id="WP_344612348.1">
    <property type="nucleotide sequence ID" value="NZ_BAAARV010000019.1"/>
</dbReference>
<dbReference type="InterPro" id="IPR029058">
    <property type="entry name" value="AB_hydrolase_fold"/>
</dbReference>
<dbReference type="InterPro" id="IPR000073">
    <property type="entry name" value="AB_hydrolase_1"/>
</dbReference>
<dbReference type="GO" id="GO:0016787">
    <property type="term" value="F:hydrolase activity"/>
    <property type="evidence" value="ECO:0007669"/>
    <property type="project" value="UniProtKB-KW"/>
</dbReference>
<sequence length="270" mass="29442">MTHRTYLETSHGQIHARVAGDRGPHVVLLHESPLSSFVYDDVLPLLAPWARVLAPDTLGYGMSDAPPQRLDIPGYAKPVVELLGSLDGPAVLVGSHTGASIAIEAAHQAPQLVSGLVLLGIPTYTPEQQRDRRQNWAPEEPVAEDAAHLLSAWTRYQGLWRGCDPVTRQRAVWTMLGSLERYNWAYNSAFEYDPLTPLSRVTCPVLCVAADGEFLEEGTRLAAERLGLPYAVVPDCIGQIPVRQPQVCADLIERFVAEHDLAGSVTGAAR</sequence>
<organism evidence="2 3">
    <name type="scientific">Dactylosporangium salmoneum</name>
    <dbReference type="NCBI Taxonomy" id="53361"/>
    <lineage>
        <taxon>Bacteria</taxon>
        <taxon>Bacillati</taxon>
        <taxon>Actinomycetota</taxon>
        <taxon>Actinomycetes</taxon>
        <taxon>Micromonosporales</taxon>
        <taxon>Micromonosporaceae</taxon>
        <taxon>Dactylosporangium</taxon>
    </lineage>
</organism>
<evidence type="ECO:0000259" key="1">
    <source>
        <dbReference type="Pfam" id="PF00561"/>
    </source>
</evidence>
<dbReference type="SUPFAM" id="SSF53474">
    <property type="entry name" value="alpha/beta-Hydrolases"/>
    <property type="match status" value="1"/>
</dbReference>
<feature type="domain" description="AB hydrolase-1" evidence="1">
    <location>
        <begin position="24"/>
        <end position="140"/>
    </location>
</feature>
<proteinExistence type="predicted"/>
<dbReference type="Gene3D" id="3.40.50.1820">
    <property type="entry name" value="alpha/beta hydrolase"/>
    <property type="match status" value="1"/>
</dbReference>
<dbReference type="Proteomes" id="UP001501444">
    <property type="component" value="Unassembled WGS sequence"/>
</dbReference>